<accession>A0A8A1MH50</accession>
<evidence type="ECO:0000313" key="3">
    <source>
        <dbReference type="Proteomes" id="UP000663671"/>
    </source>
</evidence>
<sequence length="177" mass="19236">MALLRAHCTKNAKRPTTPSSELNISHRFMKKGTKYTHVAGVVESVSSTAHKNRARPLFAPESMSEDPVRSQCAPLLLDLLLGGEESSWGASSGSIVRFGRPRRGPTFEEVVSPPPPPHCVAATRLPEHPRWAKSEASPGDGSVPVAARIPSVSWVGGQGEWLSRWEDVAHLKRGFDL</sequence>
<name>A0A8A1MH50_AJECA</name>
<organism evidence="2 3">
    <name type="scientific">Ajellomyces capsulatus</name>
    <name type="common">Darling's disease fungus</name>
    <name type="synonym">Histoplasma capsulatum</name>
    <dbReference type="NCBI Taxonomy" id="5037"/>
    <lineage>
        <taxon>Eukaryota</taxon>
        <taxon>Fungi</taxon>
        <taxon>Dikarya</taxon>
        <taxon>Ascomycota</taxon>
        <taxon>Pezizomycotina</taxon>
        <taxon>Eurotiomycetes</taxon>
        <taxon>Eurotiomycetidae</taxon>
        <taxon>Onygenales</taxon>
        <taxon>Ajellomycetaceae</taxon>
        <taxon>Histoplasma</taxon>
    </lineage>
</organism>
<dbReference type="VEuPathDB" id="FungiDB:I7I51_00515"/>
<dbReference type="EMBL" id="CP069114">
    <property type="protein sequence ID" value="QSS63457.1"/>
    <property type="molecule type" value="Genomic_DNA"/>
</dbReference>
<dbReference type="OrthoDB" id="10604039at2759"/>
<dbReference type="Proteomes" id="UP000663671">
    <property type="component" value="Chromosome 1"/>
</dbReference>
<evidence type="ECO:0000256" key="1">
    <source>
        <dbReference type="SAM" id="MobiDB-lite"/>
    </source>
</evidence>
<reference evidence="2" key="1">
    <citation type="submission" date="2021-01" db="EMBL/GenBank/DDBJ databases">
        <title>Chromosome-level genome assembly of a human fungal pathogen reveals clustering of transcriptionally co-regulated genes.</title>
        <authorList>
            <person name="Voorhies M."/>
            <person name="Cohen S."/>
            <person name="Shea T.P."/>
            <person name="Petrus S."/>
            <person name="Munoz J.F."/>
            <person name="Poplawski S."/>
            <person name="Goldman W.E."/>
            <person name="Michael T."/>
            <person name="Cuomo C.A."/>
            <person name="Sil A."/>
            <person name="Beyhan S."/>
        </authorList>
    </citation>
    <scope>NUCLEOTIDE SEQUENCE</scope>
    <source>
        <strain evidence="2">WU24</strain>
    </source>
</reference>
<proteinExistence type="predicted"/>
<evidence type="ECO:0000313" key="2">
    <source>
        <dbReference type="EMBL" id="QSS63457.1"/>
    </source>
</evidence>
<dbReference type="AlphaFoldDB" id="A0A8A1MH50"/>
<protein>
    <submittedName>
        <fullName evidence="2">Uncharacterized protein</fullName>
    </submittedName>
</protein>
<gene>
    <name evidence="2" type="ORF">I7I51_00515</name>
</gene>
<feature type="region of interest" description="Disordered" evidence="1">
    <location>
        <begin position="1"/>
        <end position="20"/>
    </location>
</feature>